<dbReference type="EMBL" id="LT629704">
    <property type="protein sequence ID" value="SDN27805.1"/>
    <property type="molecule type" value="Genomic_DNA"/>
</dbReference>
<feature type="domain" description="AB hydrolase-1" evidence="2">
    <location>
        <begin position="78"/>
        <end position="319"/>
    </location>
</feature>
<dbReference type="Proteomes" id="UP000182470">
    <property type="component" value="Chromosome I"/>
</dbReference>
<gene>
    <name evidence="3" type="primary">acoC</name>
    <name evidence="3" type="ORF">PSAN_40060</name>
    <name evidence="4" type="ORF">SAMN04490179_3453</name>
</gene>
<dbReference type="Proteomes" id="UP000748067">
    <property type="component" value="Unassembled WGS sequence"/>
</dbReference>
<keyword evidence="1" id="KW-1133">Transmembrane helix</keyword>
<evidence type="ECO:0000259" key="2">
    <source>
        <dbReference type="Pfam" id="PF00561"/>
    </source>
</evidence>
<keyword evidence="1" id="KW-0472">Membrane</keyword>
<evidence type="ECO:0000313" key="3">
    <source>
        <dbReference type="EMBL" id="KAF2407078.1"/>
    </source>
</evidence>
<dbReference type="InterPro" id="IPR000073">
    <property type="entry name" value="AB_hydrolase_1"/>
</dbReference>
<accession>A0A1H0A345</accession>
<dbReference type="Pfam" id="PF00561">
    <property type="entry name" value="Abhydrolase_1"/>
    <property type="match status" value="1"/>
</dbReference>
<keyword evidence="6" id="KW-1185">Reference proteome</keyword>
<evidence type="ECO:0000313" key="4">
    <source>
        <dbReference type="EMBL" id="SDN27805.1"/>
    </source>
</evidence>
<reference evidence="4 5" key="2">
    <citation type="submission" date="2016-10" db="EMBL/GenBank/DDBJ databases">
        <authorList>
            <person name="de Groot N.N."/>
        </authorList>
    </citation>
    <scope>NUCLEOTIDE SEQUENCE [LARGE SCALE GENOMIC DNA]</scope>
    <source>
        <strain evidence="4 5">BS2772</strain>
    </source>
</reference>
<dbReference type="SUPFAM" id="SSF53474">
    <property type="entry name" value="alpha/beta-Hydrolases"/>
    <property type="match status" value="1"/>
</dbReference>
<evidence type="ECO:0000256" key="1">
    <source>
        <dbReference type="SAM" id="Phobius"/>
    </source>
</evidence>
<keyword evidence="1" id="KW-0812">Transmembrane</keyword>
<dbReference type="InterPro" id="IPR029058">
    <property type="entry name" value="AB_hydrolase_fold"/>
</dbReference>
<evidence type="ECO:0000313" key="6">
    <source>
        <dbReference type="Proteomes" id="UP000748067"/>
    </source>
</evidence>
<dbReference type="AlphaFoldDB" id="A0A1H0A345"/>
<proteinExistence type="predicted"/>
<dbReference type="InterPro" id="IPR050266">
    <property type="entry name" value="AB_hydrolase_sf"/>
</dbReference>
<dbReference type="OrthoDB" id="5853561at2"/>
<name>A0A1H0A345_9PSED</name>
<protein>
    <submittedName>
        <fullName evidence="3">Dihydrolipoyllysine-residue acetyltransferase component of acetoin cleaving system</fullName>
        <ecNumber evidence="3">2.3.1.12</ecNumber>
    </submittedName>
    <submittedName>
        <fullName evidence="4">Pimeloyl-ACP methyl ester carboxylesterase</fullName>
    </submittedName>
</protein>
<dbReference type="Gene3D" id="3.40.50.1820">
    <property type="entry name" value="alpha/beta hydrolase"/>
    <property type="match status" value="1"/>
</dbReference>
<keyword evidence="3" id="KW-0012">Acyltransferase</keyword>
<organism evidence="4 5">
    <name type="scientific">Pseudomonas antarctica</name>
    <dbReference type="NCBI Taxonomy" id="219572"/>
    <lineage>
        <taxon>Bacteria</taxon>
        <taxon>Pseudomonadati</taxon>
        <taxon>Pseudomonadota</taxon>
        <taxon>Gammaproteobacteria</taxon>
        <taxon>Pseudomonadales</taxon>
        <taxon>Pseudomonadaceae</taxon>
        <taxon>Pseudomonas</taxon>
    </lineage>
</organism>
<feature type="transmembrane region" description="Helical" evidence="1">
    <location>
        <begin position="26"/>
        <end position="46"/>
    </location>
</feature>
<evidence type="ECO:0000313" key="5">
    <source>
        <dbReference type="Proteomes" id="UP000182470"/>
    </source>
</evidence>
<dbReference type="PANTHER" id="PTHR43798">
    <property type="entry name" value="MONOACYLGLYCEROL LIPASE"/>
    <property type="match status" value="1"/>
</dbReference>
<dbReference type="GO" id="GO:0004742">
    <property type="term" value="F:dihydrolipoyllysine-residue acetyltransferase activity"/>
    <property type="evidence" value="ECO:0007669"/>
    <property type="project" value="UniProtKB-EC"/>
</dbReference>
<reference evidence="3 6" key="1">
    <citation type="submission" date="2015-01" db="EMBL/GenBank/DDBJ databases">
        <title>Genome Sequence of Pseudomonas antarctica CMS 35.</title>
        <authorList>
            <person name="Voget S."/>
            <person name="Chow J."/>
            <person name="Daniel R."/>
            <person name="Streit W."/>
        </authorList>
    </citation>
    <scope>NUCLEOTIDE SEQUENCE [LARGE SCALE GENOMIC DNA]</scope>
    <source>
        <strain evidence="3 6">CMS 35</strain>
    </source>
</reference>
<dbReference type="PRINTS" id="PR00111">
    <property type="entry name" value="ABHYDROLASE"/>
</dbReference>
<sequence length="353" mass="37856">MAEALINTGQVAGGREAEDRAMAVEWVVAAGVFAGASAVLWGFSAWMTRRIEASVPINGRFVDVDGERFHYVEEGKGPPLVMIHGLMGSSRNLTYALSGQLRERFRVITLDRPGSGYSTRHNGTAADLPAQARQVAAFIKTLDLDKPLVLGHSLGGAIALALALDHPHAVSGLILVAPLTHPQRLLPLVFLSLAVRPAWLRRWVSHTLTMPVGLLTKGSVVKGVFAPDAAPADFATRGGGLLGMRPTNFYAASTEINTVNDHLPDMVKRYPQLTLPIGLIYGARDQVLDFQKHGQALASKVPGLKLQVVEGRGHMLPITATERVVAVVEQVAKRVRPVESATVLHPPFALAGK</sequence>
<dbReference type="EC" id="2.3.1.12" evidence="3"/>
<dbReference type="EMBL" id="JXDI01000002">
    <property type="protein sequence ID" value="KAF2407078.1"/>
    <property type="molecule type" value="Genomic_DNA"/>
</dbReference>
<keyword evidence="3" id="KW-0808">Transferase</keyword>